<dbReference type="RefSeq" id="WP_349944226.1">
    <property type="nucleotide sequence ID" value="NZ_CP157940.1"/>
</dbReference>
<sequence>MKRMIYMAMVATVALNLIACQNSLQQDKENPVLTESKKELTVTTETKTEQELAIEIYNAFLTGNVKAAGWDINEMTIPTGEPDKRYATSYAFFDSNGDEIPELHINAARYYYVFTIRDSEMVVWKDLSPYPHYYALNNGAFISRKFGAGPMHDVYNYIIMDYLGNEIYGLSFSKYDQNQNEIYDDSDEYLFDGVNVTKEQWELLTKRFLYIDEAGIEQVKNEIEWTVLYEGTN</sequence>
<name>A0AAU7PM26_9FIRM</name>
<feature type="chain" id="PRO_5043537649" description="Lipoprotein" evidence="1">
    <location>
        <begin position="20"/>
        <end position="233"/>
    </location>
</feature>
<feature type="signal peptide" evidence="1">
    <location>
        <begin position="1"/>
        <end position="19"/>
    </location>
</feature>
<keyword evidence="1" id="KW-0732">Signal</keyword>
<evidence type="ECO:0008006" key="3">
    <source>
        <dbReference type="Google" id="ProtNLM"/>
    </source>
</evidence>
<dbReference type="EMBL" id="CP157940">
    <property type="protein sequence ID" value="XBS52636.1"/>
    <property type="molecule type" value="Genomic_DNA"/>
</dbReference>
<organism evidence="2">
    <name type="scientific">Lacrimispora sp. BS-2</name>
    <dbReference type="NCBI Taxonomy" id="3151850"/>
    <lineage>
        <taxon>Bacteria</taxon>
        <taxon>Bacillati</taxon>
        <taxon>Bacillota</taxon>
        <taxon>Clostridia</taxon>
        <taxon>Lachnospirales</taxon>
        <taxon>Lachnospiraceae</taxon>
        <taxon>Lacrimispora</taxon>
    </lineage>
</organism>
<accession>A0AAU7PM26</accession>
<protein>
    <recommendedName>
        <fullName evidence="3">Lipoprotein</fullName>
    </recommendedName>
</protein>
<reference evidence="2" key="1">
    <citation type="submission" date="2024-06" db="EMBL/GenBank/DDBJ databases">
        <title>Lacrimispora cavernae sp. nov., a novel anaerobe isolated from bat guano pile inside a cave.</title>
        <authorList>
            <person name="Miller S.L."/>
            <person name="Lu N."/>
            <person name="King J."/>
            <person name="Sankaranarayanan K."/>
            <person name="Lawson P.A."/>
        </authorList>
    </citation>
    <scope>NUCLEOTIDE SEQUENCE</scope>
    <source>
        <strain evidence="2">BS-2</strain>
    </source>
</reference>
<proteinExistence type="predicted"/>
<evidence type="ECO:0000256" key="1">
    <source>
        <dbReference type="SAM" id="SignalP"/>
    </source>
</evidence>
<gene>
    <name evidence="2" type="ORF">ABFV83_12385</name>
</gene>
<evidence type="ECO:0000313" key="2">
    <source>
        <dbReference type="EMBL" id="XBS52636.1"/>
    </source>
</evidence>
<dbReference type="AlphaFoldDB" id="A0AAU7PM26"/>